<dbReference type="InterPro" id="IPR025420">
    <property type="entry name" value="DUF4143"/>
</dbReference>
<dbReference type="Pfam" id="PF13635">
    <property type="entry name" value="DUF4143"/>
    <property type="match status" value="1"/>
</dbReference>
<protein>
    <recommendedName>
        <fullName evidence="1">DUF4143 domain-containing protein</fullName>
    </recommendedName>
</protein>
<dbReference type="Proteomes" id="UP000230108">
    <property type="component" value="Unassembled WGS sequence"/>
</dbReference>
<sequence length="233" mass="26505">LPLLIQAPPEIRADLLQSYSHIYLEEEIRAESISRKIGSFAHFLELSAQESGKNLNLTKPSFESGVSLPTIKSYYQILEDTLIVERIDPFKKNARKRILSAPRYYYFDIGVRNALARFPLEAGIIAAQKGVLFEHFVILELLRRIRALNKQYKLYYWRTSGGAEVDCIIDCGEYVIPIEIKAGSSVRPGEIKGLSQFLIDYTSITPHGGYVISQSSTKQKIADNILMLPWFEM</sequence>
<comment type="caution">
    <text evidence="2">The sequence shown here is derived from an EMBL/GenBank/DDBJ whole genome shotgun (WGS) entry which is preliminary data.</text>
</comment>
<dbReference type="PANTHER" id="PTHR43566">
    <property type="entry name" value="CONSERVED PROTEIN"/>
    <property type="match status" value="1"/>
</dbReference>
<evidence type="ECO:0000313" key="3">
    <source>
        <dbReference type="Proteomes" id="UP000230108"/>
    </source>
</evidence>
<gene>
    <name evidence="2" type="ORF">COY90_04425</name>
</gene>
<dbReference type="AlphaFoldDB" id="A0A2M7QCR1"/>
<reference evidence="3" key="1">
    <citation type="submission" date="2017-09" db="EMBL/GenBank/DDBJ databases">
        <title>Depth-based differentiation of microbial function through sediment-hosted aquifers and enrichment of novel symbionts in the deep terrestrial subsurface.</title>
        <authorList>
            <person name="Probst A.J."/>
            <person name="Ladd B."/>
            <person name="Jarett J.K."/>
            <person name="Geller-Mcgrath D.E."/>
            <person name="Sieber C.M.K."/>
            <person name="Emerson J.B."/>
            <person name="Anantharaman K."/>
            <person name="Thomas B.C."/>
            <person name="Malmstrom R."/>
            <person name="Stieglmeier M."/>
            <person name="Klingl A."/>
            <person name="Woyke T."/>
            <person name="Ryan C.M."/>
            <person name="Banfield J.F."/>
        </authorList>
    </citation>
    <scope>NUCLEOTIDE SEQUENCE [LARGE SCALE GENOMIC DNA]</scope>
</reference>
<feature type="domain" description="DUF4143" evidence="1">
    <location>
        <begin position="26"/>
        <end position="183"/>
    </location>
</feature>
<dbReference type="PANTHER" id="PTHR43566:SF2">
    <property type="entry name" value="DUF4143 DOMAIN-CONTAINING PROTEIN"/>
    <property type="match status" value="1"/>
</dbReference>
<dbReference type="EMBL" id="PFLF01000094">
    <property type="protein sequence ID" value="PIY68717.1"/>
    <property type="molecule type" value="Genomic_DNA"/>
</dbReference>
<organism evidence="2 3">
    <name type="scientific">Candidatus Roizmanbacteria bacterium CG_4_10_14_0_8_um_filter_39_9</name>
    <dbReference type="NCBI Taxonomy" id="1974829"/>
    <lineage>
        <taxon>Bacteria</taxon>
        <taxon>Candidatus Roizmaniibacteriota</taxon>
    </lineage>
</organism>
<proteinExistence type="predicted"/>
<feature type="non-terminal residue" evidence="2">
    <location>
        <position position="1"/>
    </location>
</feature>
<name>A0A2M7QCR1_9BACT</name>
<evidence type="ECO:0000313" key="2">
    <source>
        <dbReference type="EMBL" id="PIY68717.1"/>
    </source>
</evidence>
<evidence type="ECO:0000259" key="1">
    <source>
        <dbReference type="Pfam" id="PF13635"/>
    </source>
</evidence>
<accession>A0A2M7QCR1</accession>